<name>A0ABR5EN21_XANPE</name>
<dbReference type="InterPro" id="IPR008979">
    <property type="entry name" value="Galactose-bd-like_sf"/>
</dbReference>
<evidence type="ECO:0000259" key="9">
    <source>
        <dbReference type="PROSITE" id="PS51829"/>
    </source>
</evidence>
<dbReference type="PROSITE" id="PS00138">
    <property type="entry name" value="SUBTILASE_SER"/>
    <property type="match status" value="1"/>
</dbReference>
<accession>A0ABR5EN21</accession>
<evidence type="ECO:0000256" key="8">
    <source>
        <dbReference type="SAM" id="SignalP"/>
    </source>
</evidence>
<evidence type="ECO:0000256" key="1">
    <source>
        <dbReference type="ARBA" id="ARBA00005325"/>
    </source>
</evidence>
<evidence type="ECO:0000256" key="5">
    <source>
        <dbReference type="ARBA" id="ARBA00022825"/>
    </source>
</evidence>
<evidence type="ECO:0000313" key="11">
    <source>
        <dbReference type="Proteomes" id="UP000035369"/>
    </source>
</evidence>
<feature type="signal peptide" evidence="8">
    <location>
        <begin position="1"/>
        <end position="27"/>
    </location>
</feature>
<gene>
    <name evidence="10" type="ORF">XP315_18395</name>
</gene>
<dbReference type="Pfam" id="PF01483">
    <property type="entry name" value="P_proprotein"/>
    <property type="match status" value="1"/>
</dbReference>
<proteinExistence type="inferred from homology"/>
<keyword evidence="6" id="KW-0106">Calcium</keyword>
<evidence type="ECO:0000256" key="3">
    <source>
        <dbReference type="ARBA" id="ARBA00022729"/>
    </source>
</evidence>
<dbReference type="InterPro" id="IPR015500">
    <property type="entry name" value="Peptidase_S8_subtilisin-rel"/>
</dbReference>
<dbReference type="Gene3D" id="3.40.50.200">
    <property type="entry name" value="Peptidase S8/S53 domain"/>
    <property type="match status" value="1"/>
</dbReference>
<feature type="chain" id="PRO_5046774767" evidence="8">
    <location>
        <begin position="28"/>
        <end position="609"/>
    </location>
</feature>
<keyword evidence="4 7" id="KW-0378">Hydrolase</keyword>
<dbReference type="PANTHER" id="PTHR42884">
    <property type="entry name" value="PROPROTEIN CONVERTASE SUBTILISIN/KEXIN-RELATED"/>
    <property type="match status" value="1"/>
</dbReference>
<dbReference type="Proteomes" id="UP000035369">
    <property type="component" value="Unassembled WGS sequence"/>
</dbReference>
<dbReference type="InterPro" id="IPR036852">
    <property type="entry name" value="Peptidase_S8/S53_dom_sf"/>
</dbReference>
<evidence type="ECO:0000256" key="4">
    <source>
        <dbReference type="ARBA" id="ARBA00022801"/>
    </source>
</evidence>
<organism evidence="10 11">
    <name type="scientific">Xanthomonas perforans</name>
    <dbReference type="NCBI Taxonomy" id="442694"/>
    <lineage>
        <taxon>Bacteria</taxon>
        <taxon>Pseudomonadati</taxon>
        <taxon>Pseudomonadota</taxon>
        <taxon>Gammaproteobacteria</taxon>
        <taxon>Lysobacterales</taxon>
        <taxon>Lysobacteraceae</taxon>
        <taxon>Xanthomonas</taxon>
    </lineage>
</organism>
<dbReference type="InterPro" id="IPR022398">
    <property type="entry name" value="Peptidase_S8_His-AS"/>
</dbReference>
<dbReference type="InterPro" id="IPR002884">
    <property type="entry name" value="P_dom"/>
</dbReference>
<evidence type="ECO:0000256" key="6">
    <source>
        <dbReference type="ARBA" id="ARBA00022837"/>
    </source>
</evidence>
<evidence type="ECO:0000256" key="7">
    <source>
        <dbReference type="PROSITE-ProRule" id="PRU01240"/>
    </source>
</evidence>
<evidence type="ECO:0000256" key="2">
    <source>
        <dbReference type="ARBA" id="ARBA00022670"/>
    </source>
</evidence>
<feature type="active site" description="Charge relay system" evidence="7">
    <location>
        <position position="143"/>
    </location>
</feature>
<dbReference type="PRINTS" id="PR00723">
    <property type="entry name" value="SUBTILISIN"/>
</dbReference>
<protein>
    <submittedName>
        <fullName evidence="10">Peptidase S8</fullName>
    </submittedName>
</protein>
<dbReference type="SUPFAM" id="SSF49785">
    <property type="entry name" value="Galactose-binding domain-like"/>
    <property type="match status" value="1"/>
</dbReference>
<feature type="active site" description="Charge relay system" evidence="7">
    <location>
        <position position="392"/>
    </location>
</feature>
<dbReference type="PANTHER" id="PTHR42884:SF14">
    <property type="entry name" value="NEUROENDOCRINE CONVERTASE 1"/>
    <property type="match status" value="1"/>
</dbReference>
<dbReference type="PROSITE" id="PS00137">
    <property type="entry name" value="SUBTILASE_HIS"/>
    <property type="match status" value="1"/>
</dbReference>
<dbReference type="PROSITE" id="PS51892">
    <property type="entry name" value="SUBTILASE"/>
    <property type="match status" value="1"/>
</dbReference>
<dbReference type="InterPro" id="IPR023827">
    <property type="entry name" value="Peptidase_S8_Asp-AS"/>
</dbReference>
<keyword evidence="5 7" id="KW-0720">Serine protease</keyword>
<evidence type="ECO:0000313" key="10">
    <source>
        <dbReference type="EMBL" id="KLC02825.1"/>
    </source>
</evidence>
<dbReference type="InterPro" id="IPR034182">
    <property type="entry name" value="Kexin/furin"/>
</dbReference>
<dbReference type="InterPro" id="IPR023828">
    <property type="entry name" value="Peptidase_S8_Ser-AS"/>
</dbReference>
<feature type="domain" description="P/Homo B" evidence="9">
    <location>
        <begin position="479"/>
        <end position="609"/>
    </location>
</feature>
<keyword evidence="2 7" id="KW-0645">Protease</keyword>
<comment type="caution">
    <text evidence="10">The sequence shown here is derived from an EMBL/GenBank/DDBJ whole genome shotgun (WGS) entry which is preliminary data.</text>
</comment>
<dbReference type="CDD" id="cd04059">
    <property type="entry name" value="Peptidases_S8_Protein_convertases_Kexins_Furin-like"/>
    <property type="match status" value="1"/>
</dbReference>
<dbReference type="EMBL" id="JZUY01000048">
    <property type="protein sequence ID" value="KLC02825.1"/>
    <property type="molecule type" value="Genomic_DNA"/>
</dbReference>
<comment type="similarity">
    <text evidence="1">Belongs to the peptidase S8 family. Furin subfamily.</text>
</comment>
<feature type="active site" description="Charge relay system" evidence="7">
    <location>
        <position position="105"/>
    </location>
</feature>
<dbReference type="SUPFAM" id="SSF52743">
    <property type="entry name" value="Subtilisin-like"/>
    <property type="match status" value="1"/>
</dbReference>
<dbReference type="Gene3D" id="2.60.120.260">
    <property type="entry name" value="Galactose-binding domain-like"/>
    <property type="match status" value="1"/>
</dbReference>
<dbReference type="Pfam" id="PF00082">
    <property type="entry name" value="Peptidase_S8"/>
    <property type="match status" value="1"/>
</dbReference>
<dbReference type="PROSITE" id="PS00136">
    <property type="entry name" value="SUBTILASE_ASP"/>
    <property type="match status" value="1"/>
</dbReference>
<keyword evidence="3 8" id="KW-0732">Signal</keyword>
<sequence length="609" mass="63988">MNSLRRRPLALLIVVLLSGSTPPSVLAATQATAAATPATASASASNSATAKATGNDPLLRYQWHISNQGQAVIGDSRPVAGVDMDVDILHALGIRGRGVRVGVVDDGLELGHEDLADNILPNGSHNFGDGSHDTTPIDPNNGHGTSVAGIIGAVGWNGRGGRGVAPEVQLAGFDFLARDSSVTDASIRYAWGDGPEARNIDVFNNSWGSTTPFYQDFPLEDQRSWEALMASTRGGLGGIYVKSAGNSFLRFLVPDENGNPVNICSEQSRALKVGCSLANIDPLANLPGTIVVASLNAKGTRASYSSTGSALWVSGLGGEFGRQRKFYPDAASTFYPDAVPYAYDPAIVTTDLSGCAAGDNVEAPDVVYNALDGSKSKIDASCNYNAVMNGTSAAAPTVSGVAALILGANASLSARDVKYILATTARQIDPWQPQAVYQGSVIDPGWITNAAGHRFSNWYGFGLADAAAAVYKARYFTPLPPMRDTQWISSTDAASQIGGPARPGKLRIRVQQAMKVEAVQLSLQSAHKTPSNLRVVLVSPSGTRSVVATPFSVLDPAAYAQTGFYIDLTSSNAFLDEKSRGIWTLEVTDMSDPRSTVALNAFKLRIVGH</sequence>
<reference evidence="10 11" key="1">
    <citation type="submission" date="2015-02" db="EMBL/GenBank/DDBJ databases">
        <title>Whole genome sequencing of multiple isolates of three species of pepper and tomato-infecting xanthomonads reveals genetic diversity in field strains and pinpoints effectors responsible for host specificity.</title>
        <authorList>
            <person name="Schwartz A."/>
            <person name="Dahlbeck D."/>
            <person name="Staskawicz B."/>
            <person name="Bart R."/>
            <person name="Potnis N."/>
            <person name="Minsavage G."/>
            <person name="Timilsina S."/>
            <person name="Goss E."/>
            <person name="Jones J."/>
            <person name="Vallad G."/>
            <person name="Barak J."/>
            <person name="Miller S."/>
            <person name="Ritchie D."/>
            <person name="Martins J.Jr."/>
            <person name="Patane J.S."/>
            <person name="Setubal J.C."/>
        </authorList>
    </citation>
    <scope>NUCLEOTIDE SEQUENCE [LARGE SCALE GENOMIC DNA]</scope>
    <source>
        <strain evidence="10 11">Xp3-15</strain>
    </source>
</reference>
<dbReference type="InterPro" id="IPR000209">
    <property type="entry name" value="Peptidase_S8/S53_dom"/>
</dbReference>
<dbReference type="PROSITE" id="PS51829">
    <property type="entry name" value="P_HOMO_B"/>
    <property type="match status" value="1"/>
</dbReference>
<keyword evidence="11" id="KW-1185">Reference proteome</keyword>